<reference evidence="1 2" key="1">
    <citation type="submission" date="2021-05" db="EMBL/GenBank/DDBJ databases">
        <title>A novel Methanospirillum isolate from a pyrite-forming mixed culture.</title>
        <authorList>
            <person name="Bunk B."/>
            <person name="Sproer C."/>
            <person name="Spring S."/>
            <person name="Pester M."/>
        </authorList>
    </citation>
    <scope>NUCLEOTIDE SEQUENCE [LARGE SCALE GENOMIC DNA]</scope>
    <source>
        <strain evidence="1 2">J.3.6.1-F.2.7.3</strain>
    </source>
</reference>
<dbReference type="RefSeq" id="WP_214421149.1">
    <property type="nucleotide sequence ID" value="NZ_CP075546.1"/>
</dbReference>
<dbReference type="KEGG" id="mrtj:KHC33_07820"/>
<dbReference type="GeneID" id="65097082"/>
<proteinExistence type="predicted"/>
<sequence>MSVVLTDDEIISLIREEKRIPPDFFPTIHQVRKGGHMEGKKDLSGSQGNHFRVIVRQGCFNHLDFSIGLLYFPKNSNKAFILKRYNGKSHQHTNKIEKETFYDFHIHTATERYQEEGIDCEDGYAIVSDRYCEITGAMRCMEEDCGFVIQTDNVTLDVFGVNNDK</sequence>
<evidence type="ECO:0000313" key="1">
    <source>
        <dbReference type="EMBL" id="QVV90378.1"/>
    </source>
</evidence>
<dbReference type="AlphaFoldDB" id="A0A8E7B4I7"/>
<organism evidence="1 2">
    <name type="scientific">Methanospirillum purgamenti</name>
    <dbReference type="NCBI Taxonomy" id="2834276"/>
    <lineage>
        <taxon>Archaea</taxon>
        <taxon>Methanobacteriati</taxon>
        <taxon>Methanobacteriota</taxon>
        <taxon>Stenosarchaea group</taxon>
        <taxon>Methanomicrobia</taxon>
        <taxon>Methanomicrobiales</taxon>
        <taxon>Methanospirillaceae</taxon>
        <taxon>Methanospirillum</taxon>
    </lineage>
</organism>
<dbReference type="Proteomes" id="UP000680656">
    <property type="component" value="Chromosome"/>
</dbReference>
<accession>A0A8E7B4I7</accession>
<gene>
    <name evidence="1" type="ORF">KHC33_07820</name>
</gene>
<evidence type="ECO:0000313" key="2">
    <source>
        <dbReference type="Proteomes" id="UP000680656"/>
    </source>
</evidence>
<dbReference type="EMBL" id="CP075546">
    <property type="protein sequence ID" value="QVV90378.1"/>
    <property type="molecule type" value="Genomic_DNA"/>
</dbReference>
<name>A0A8E7B4I7_9EURY</name>
<protein>
    <submittedName>
        <fullName evidence="1">Uncharacterized protein</fullName>
    </submittedName>
</protein>
<keyword evidence="2" id="KW-1185">Reference proteome</keyword>